<reference evidence="1 2" key="1">
    <citation type="submission" date="2019-03" db="EMBL/GenBank/DDBJ databases">
        <title>Draft genome sequences of novel Actinobacteria.</title>
        <authorList>
            <person name="Sahin N."/>
            <person name="Ay H."/>
            <person name="Saygin H."/>
        </authorList>
    </citation>
    <scope>NUCLEOTIDE SEQUENCE [LARGE SCALE GENOMIC DNA]</scope>
    <source>
        <strain evidence="1 2">H3C3</strain>
    </source>
</reference>
<dbReference type="EMBL" id="SMKU01000002">
    <property type="protein sequence ID" value="TDD97617.1"/>
    <property type="molecule type" value="Genomic_DNA"/>
</dbReference>
<accession>A0A4V2YZK7</accession>
<evidence type="ECO:0000313" key="1">
    <source>
        <dbReference type="EMBL" id="TDD97617.1"/>
    </source>
</evidence>
<comment type="caution">
    <text evidence="1">The sequence shown here is derived from an EMBL/GenBank/DDBJ whole genome shotgun (WGS) entry which is preliminary data.</text>
</comment>
<protein>
    <submittedName>
        <fullName evidence="1">Uncharacterized protein</fullName>
    </submittedName>
</protein>
<dbReference type="Proteomes" id="UP000294513">
    <property type="component" value="Unassembled WGS sequence"/>
</dbReference>
<dbReference type="AlphaFoldDB" id="A0A4V2YZK7"/>
<gene>
    <name evidence="1" type="ORF">E1298_00880</name>
</gene>
<dbReference type="OrthoDB" id="3542877at2"/>
<evidence type="ECO:0000313" key="2">
    <source>
        <dbReference type="Proteomes" id="UP000294513"/>
    </source>
</evidence>
<name>A0A4V2YZK7_9ACTN</name>
<dbReference type="RefSeq" id="WP_131888779.1">
    <property type="nucleotide sequence ID" value="NZ_SMKU01000002.1"/>
</dbReference>
<sequence>MLSIPSTSKEYLHIPVTGGTLSTPVDIAVIAATAEEPTSGDWKPADVWDGAVAKLLIGPGGTVPLADGVYRVWVRVTATPEIPVLRSGLLEIT</sequence>
<keyword evidence="2" id="KW-1185">Reference proteome</keyword>
<organism evidence="1 2">
    <name type="scientific">Actinomadura rubrisoli</name>
    <dbReference type="NCBI Taxonomy" id="2530368"/>
    <lineage>
        <taxon>Bacteria</taxon>
        <taxon>Bacillati</taxon>
        <taxon>Actinomycetota</taxon>
        <taxon>Actinomycetes</taxon>
        <taxon>Streptosporangiales</taxon>
        <taxon>Thermomonosporaceae</taxon>
        <taxon>Actinomadura</taxon>
    </lineage>
</organism>
<proteinExistence type="predicted"/>